<evidence type="ECO:0000313" key="4">
    <source>
        <dbReference type="Proteomes" id="UP000010797"/>
    </source>
</evidence>
<dbReference type="Pfam" id="PF13439">
    <property type="entry name" value="Glyco_transf_4"/>
    <property type="match status" value="1"/>
</dbReference>
<dbReference type="GO" id="GO:0016757">
    <property type="term" value="F:glycosyltransferase activity"/>
    <property type="evidence" value="ECO:0007669"/>
    <property type="project" value="InterPro"/>
</dbReference>
<feature type="domain" description="Glycosyltransferase subfamily 4-like N-terminal" evidence="2">
    <location>
        <begin position="20"/>
        <end position="180"/>
    </location>
</feature>
<reference evidence="4" key="1">
    <citation type="submission" date="2012-02" db="EMBL/GenBank/DDBJ databases">
        <title>Complete sequence of Desulfitobacterium dichloroeliminans LMG P-21439.</title>
        <authorList>
            <person name="Lucas S."/>
            <person name="Han J."/>
            <person name="Lapidus A."/>
            <person name="Cheng J.-F."/>
            <person name="Goodwin L."/>
            <person name="Pitluck S."/>
            <person name="Peters L."/>
            <person name="Ovchinnikova G."/>
            <person name="Teshima H."/>
            <person name="Detter J.C."/>
            <person name="Han C."/>
            <person name="Tapia R."/>
            <person name="Land M."/>
            <person name="Hauser L."/>
            <person name="Kyrpides N."/>
            <person name="Ivanova N."/>
            <person name="Pagani I."/>
            <person name="Kruse T."/>
            <person name="de Vos W.M."/>
            <person name="Boon N."/>
            <person name="Smidt H."/>
            <person name="Woyke T."/>
        </authorList>
    </citation>
    <scope>NUCLEOTIDE SEQUENCE [LARGE SCALE GENOMIC DNA]</scope>
    <source>
        <strain evidence="4">LMG P-21439 / DCA1</strain>
    </source>
</reference>
<proteinExistence type="predicted"/>
<dbReference type="KEGG" id="ddl:Desdi_3215"/>
<dbReference type="InterPro" id="IPR050194">
    <property type="entry name" value="Glycosyltransferase_grp1"/>
</dbReference>
<evidence type="ECO:0000313" key="3">
    <source>
        <dbReference type="EMBL" id="AGA70609.1"/>
    </source>
</evidence>
<name>L0F9X4_DESDL</name>
<dbReference type="EMBL" id="CP003344">
    <property type="protein sequence ID" value="AGA70609.1"/>
    <property type="molecule type" value="Genomic_DNA"/>
</dbReference>
<dbReference type="SUPFAM" id="SSF53756">
    <property type="entry name" value="UDP-Glycosyltransferase/glycogen phosphorylase"/>
    <property type="match status" value="1"/>
</dbReference>
<evidence type="ECO:0000259" key="1">
    <source>
        <dbReference type="Pfam" id="PF00534"/>
    </source>
</evidence>
<dbReference type="InterPro" id="IPR028098">
    <property type="entry name" value="Glyco_trans_4-like_N"/>
</dbReference>
<dbReference type="Gene3D" id="3.40.50.2000">
    <property type="entry name" value="Glycogen Phosphorylase B"/>
    <property type="match status" value="2"/>
</dbReference>
<feature type="domain" description="Glycosyl transferase family 1" evidence="1">
    <location>
        <begin position="189"/>
        <end position="306"/>
    </location>
</feature>
<dbReference type="Proteomes" id="UP000010797">
    <property type="component" value="Chromosome"/>
</dbReference>
<dbReference type="OrthoDB" id="9804196at2"/>
<keyword evidence="3" id="KW-0808">Transferase</keyword>
<dbReference type="STRING" id="871963.Desdi_3215"/>
<dbReference type="PANTHER" id="PTHR45947:SF3">
    <property type="entry name" value="SULFOQUINOVOSYL TRANSFERASE SQD2"/>
    <property type="match status" value="1"/>
</dbReference>
<accession>L0F9X4</accession>
<sequence length="381" mass="44127">MNCNNEPIRVAQIVGKVLLSGVDVIVMEYYRNIDRSRIQFDFIMDGDNETPIDQEIKELGGRVYKVDPYEHNIKKNMKQCYEILRENQYSIVHAHLNTLSVFPLYEAWRAKIPVRIAHNHSTAANGEVKKTVMKYMLKPFAKKFATHYSACSTVAGRWLFGDYSYDSGEVKLVNNAINIEKFSFNKQVRDRIRNDLNLKEKLVIGHVGRFVYQKNHAFLIDIFYEIHKRNKNTILMLIGSGGLEQSIKEKVATLRLTDSVLFLGLREDVSELMQAMDVFVFPSHYEGLGMVVIEAQAAGLRTIVSEAIPEEAKLTDLFEYCSLSQPARYWAEIVLNCYDGNERRQRNNELRQSGYDIVTAADELREWYEWLYKNVRVHSNS</sequence>
<dbReference type="PANTHER" id="PTHR45947">
    <property type="entry name" value="SULFOQUINOVOSYL TRANSFERASE SQD2"/>
    <property type="match status" value="1"/>
</dbReference>
<dbReference type="CDD" id="cd03812">
    <property type="entry name" value="GT4_CapH-like"/>
    <property type="match status" value="1"/>
</dbReference>
<dbReference type="eggNOG" id="COG0438">
    <property type="taxonomic scope" value="Bacteria"/>
</dbReference>
<dbReference type="AlphaFoldDB" id="L0F9X4"/>
<protein>
    <submittedName>
        <fullName evidence="3">Glycosyltransferase</fullName>
    </submittedName>
</protein>
<dbReference type="InterPro" id="IPR001296">
    <property type="entry name" value="Glyco_trans_1"/>
</dbReference>
<dbReference type="Pfam" id="PF00534">
    <property type="entry name" value="Glycos_transf_1"/>
    <property type="match status" value="1"/>
</dbReference>
<organism evidence="3 4">
    <name type="scientific">Desulfitobacterium dichloroeliminans (strain LMG P-21439 / DCA1)</name>
    <dbReference type="NCBI Taxonomy" id="871963"/>
    <lineage>
        <taxon>Bacteria</taxon>
        <taxon>Bacillati</taxon>
        <taxon>Bacillota</taxon>
        <taxon>Clostridia</taxon>
        <taxon>Eubacteriales</taxon>
        <taxon>Desulfitobacteriaceae</taxon>
        <taxon>Desulfitobacterium</taxon>
    </lineage>
</organism>
<dbReference type="HOGENOM" id="CLU_009583_33_1_9"/>
<evidence type="ECO:0000259" key="2">
    <source>
        <dbReference type="Pfam" id="PF13439"/>
    </source>
</evidence>
<keyword evidence="4" id="KW-1185">Reference proteome</keyword>
<gene>
    <name evidence="3" type="ordered locus">Desdi_3215</name>
</gene>